<dbReference type="Proteomes" id="UP000184604">
    <property type="component" value="Chromosome"/>
</dbReference>
<sequence length="129" mass="15188">MLTLRAHHLLCIQGYKGYGYSKNFTENMDKIICQLKKDTFTRIKVISGVDEICSCCPNNTEEKLCRYEIKIKSIDKKILNLLDLNLNEIYTYKYILDTIHEKINHKIFENICSTCQWFKYGYCQKGLGL</sequence>
<reference evidence="1 2" key="1">
    <citation type="submission" date="2016-12" db="EMBL/GenBank/DDBJ databases">
        <title>Complete genome sequence of Clostridium kluyveri JZZ isolated from the pit mud of a Chinese flavor liquor-making factory.</title>
        <authorList>
            <person name="Wang Y."/>
        </authorList>
    </citation>
    <scope>NUCLEOTIDE SEQUENCE [LARGE SCALE GENOMIC DNA]</scope>
    <source>
        <strain evidence="1 2">JZZ</strain>
    </source>
</reference>
<dbReference type="RefSeq" id="WP_073539119.1">
    <property type="nucleotide sequence ID" value="NZ_CP018335.1"/>
</dbReference>
<gene>
    <name evidence="1" type="ORF">BS101_12450</name>
</gene>
<dbReference type="EMBL" id="CP018335">
    <property type="protein sequence ID" value="APM39496.1"/>
    <property type="molecule type" value="Genomic_DNA"/>
</dbReference>
<dbReference type="AlphaFoldDB" id="A0A1L5F8Z2"/>
<protein>
    <recommendedName>
        <fullName evidence="3">DUF1284 domain-containing protein</fullName>
    </recommendedName>
</protein>
<name>A0A1L5F8Z2_CLOKL</name>
<dbReference type="InterPro" id="IPR009702">
    <property type="entry name" value="DUF1284"/>
</dbReference>
<evidence type="ECO:0008006" key="3">
    <source>
        <dbReference type="Google" id="ProtNLM"/>
    </source>
</evidence>
<organism evidence="1 2">
    <name type="scientific">Clostridium kluyveri</name>
    <dbReference type="NCBI Taxonomy" id="1534"/>
    <lineage>
        <taxon>Bacteria</taxon>
        <taxon>Bacillati</taxon>
        <taxon>Bacillota</taxon>
        <taxon>Clostridia</taxon>
        <taxon>Eubacteriales</taxon>
        <taxon>Clostridiaceae</taxon>
        <taxon>Clostridium</taxon>
    </lineage>
</organism>
<dbReference type="Pfam" id="PF06935">
    <property type="entry name" value="DUF1284"/>
    <property type="match status" value="1"/>
</dbReference>
<evidence type="ECO:0000313" key="1">
    <source>
        <dbReference type="EMBL" id="APM39496.1"/>
    </source>
</evidence>
<accession>A0A1L5F8Z2</accession>
<evidence type="ECO:0000313" key="2">
    <source>
        <dbReference type="Proteomes" id="UP000184604"/>
    </source>
</evidence>
<proteinExistence type="predicted"/>
<dbReference type="OrthoDB" id="121064at2"/>